<keyword evidence="3" id="KW-1185">Reference proteome</keyword>
<accession>A0A9W7XIG8</accession>
<feature type="region of interest" description="Disordered" evidence="1">
    <location>
        <begin position="149"/>
        <end position="219"/>
    </location>
</feature>
<feature type="compositionally biased region" description="Basic and acidic residues" evidence="1">
    <location>
        <begin position="208"/>
        <end position="219"/>
    </location>
</feature>
<evidence type="ECO:0000313" key="3">
    <source>
        <dbReference type="Proteomes" id="UP001145021"/>
    </source>
</evidence>
<name>A0A9W7XIG8_9FUNG</name>
<sequence length="219" mass="24664">MACFHELICSKGWHRTLQHLGMPVFLIDKYNTSKFCPECMEPLESFKWVKNPRPWQQKRDVPSTDSVPDGDNSKTSAKRYKQGNKIVCHGLHHCMNVDCLKTVPGYENTTCQCLWNHDTAAVLNFCKILMVNHVGEEWPKYLQHPMQVGKDSDTVPAKRKHAPKKAVVPATSSDVQPTADSRPSKHARATSIAADLPVTHPVNNNGEDANKQDTSDNEY</sequence>
<reference evidence="2" key="1">
    <citation type="submission" date="2022-07" db="EMBL/GenBank/DDBJ databases">
        <title>Phylogenomic reconstructions and comparative analyses of Kickxellomycotina fungi.</title>
        <authorList>
            <person name="Reynolds N.K."/>
            <person name="Stajich J.E."/>
            <person name="Barry K."/>
            <person name="Grigoriev I.V."/>
            <person name="Crous P."/>
            <person name="Smith M.E."/>
        </authorList>
    </citation>
    <scope>NUCLEOTIDE SEQUENCE</scope>
    <source>
        <strain evidence="2">NBRC 105413</strain>
    </source>
</reference>
<comment type="caution">
    <text evidence="2">The sequence shown here is derived from an EMBL/GenBank/DDBJ whole genome shotgun (WGS) entry which is preliminary data.</text>
</comment>
<feature type="region of interest" description="Disordered" evidence="1">
    <location>
        <begin position="54"/>
        <end position="77"/>
    </location>
</feature>
<dbReference type="Proteomes" id="UP001145021">
    <property type="component" value="Unassembled WGS sequence"/>
</dbReference>
<protein>
    <submittedName>
        <fullName evidence="2">Uncharacterized protein</fullName>
    </submittedName>
</protein>
<gene>
    <name evidence="2" type="ORF">LPJ64_004778</name>
</gene>
<proteinExistence type="predicted"/>
<evidence type="ECO:0000313" key="2">
    <source>
        <dbReference type="EMBL" id="KAJ1643440.1"/>
    </source>
</evidence>
<dbReference type="EMBL" id="JANBOH010000255">
    <property type="protein sequence ID" value="KAJ1643440.1"/>
    <property type="molecule type" value="Genomic_DNA"/>
</dbReference>
<organism evidence="2 3">
    <name type="scientific">Coemansia asiatica</name>
    <dbReference type="NCBI Taxonomy" id="1052880"/>
    <lineage>
        <taxon>Eukaryota</taxon>
        <taxon>Fungi</taxon>
        <taxon>Fungi incertae sedis</taxon>
        <taxon>Zoopagomycota</taxon>
        <taxon>Kickxellomycotina</taxon>
        <taxon>Kickxellomycetes</taxon>
        <taxon>Kickxellales</taxon>
        <taxon>Kickxellaceae</taxon>
        <taxon>Coemansia</taxon>
    </lineage>
</organism>
<evidence type="ECO:0000256" key="1">
    <source>
        <dbReference type="SAM" id="MobiDB-lite"/>
    </source>
</evidence>
<feature type="compositionally biased region" description="Polar residues" evidence="1">
    <location>
        <begin position="170"/>
        <end position="181"/>
    </location>
</feature>
<dbReference type="AlphaFoldDB" id="A0A9W7XIG8"/>